<feature type="compositionally biased region" description="Polar residues" evidence="1">
    <location>
        <begin position="74"/>
        <end position="88"/>
    </location>
</feature>
<evidence type="ECO:0000313" key="2">
    <source>
        <dbReference type="EMBL" id="KAJ7369486.1"/>
    </source>
</evidence>
<dbReference type="OrthoDB" id="2193813at2759"/>
<keyword evidence="3" id="KW-1185">Reference proteome</keyword>
<reference evidence="2" key="1">
    <citation type="submission" date="2023-01" db="EMBL/GenBank/DDBJ databases">
        <title>Genome assembly of the deep-sea coral Lophelia pertusa.</title>
        <authorList>
            <person name="Herrera S."/>
            <person name="Cordes E."/>
        </authorList>
    </citation>
    <scope>NUCLEOTIDE SEQUENCE</scope>
    <source>
        <strain evidence="2">USNM1676648</strain>
        <tissue evidence="2">Polyp</tissue>
    </source>
</reference>
<protein>
    <submittedName>
        <fullName evidence="2">Uncharacterized protein</fullName>
    </submittedName>
</protein>
<dbReference type="EMBL" id="MU826937">
    <property type="protein sequence ID" value="KAJ7369486.1"/>
    <property type="molecule type" value="Genomic_DNA"/>
</dbReference>
<gene>
    <name evidence="2" type="ORF">OS493_038676</name>
</gene>
<dbReference type="AlphaFoldDB" id="A0A9W9YUB5"/>
<comment type="caution">
    <text evidence="2">The sequence shown here is derived from an EMBL/GenBank/DDBJ whole genome shotgun (WGS) entry which is preliminary data.</text>
</comment>
<accession>A0A9W9YUB5</accession>
<evidence type="ECO:0000256" key="1">
    <source>
        <dbReference type="SAM" id="MobiDB-lite"/>
    </source>
</evidence>
<organism evidence="2 3">
    <name type="scientific">Desmophyllum pertusum</name>
    <dbReference type="NCBI Taxonomy" id="174260"/>
    <lineage>
        <taxon>Eukaryota</taxon>
        <taxon>Metazoa</taxon>
        <taxon>Cnidaria</taxon>
        <taxon>Anthozoa</taxon>
        <taxon>Hexacorallia</taxon>
        <taxon>Scleractinia</taxon>
        <taxon>Caryophylliina</taxon>
        <taxon>Caryophylliidae</taxon>
        <taxon>Desmophyllum</taxon>
    </lineage>
</organism>
<proteinExistence type="predicted"/>
<name>A0A9W9YUB5_9CNID</name>
<sequence length="106" mass="11744">MFSLAALGCLSKYCRPCILTISEDIKQDFVALIICQTAELYTILEVLVNDSNDLSYLSAVGDFDETELQEQDESSSNSVLPASSTDSFDNPYLRPAKRSRKVLKPS</sequence>
<feature type="region of interest" description="Disordered" evidence="1">
    <location>
        <begin position="67"/>
        <end position="106"/>
    </location>
</feature>
<dbReference type="Proteomes" id="UP001163046">
    <property type="component" value="Unassembled WGS sequence"/>
</dbReference>
<evidence type="ECO:0000313" key="3">
    <source>
        <dbReference type="Proteomes" id="UP001163046"/>
    </source>
</evidence>
<feature type="compositionally biased region" description="Basic residues" evidence="1">
    <location>
        <begin position="95"/>
        <end position="106"/>
    </location>
</feature>